<protein>
    <recommendedName>
        <fullName evidence="8">C-type lectin domain-containing protein</fullName>
    </recommendedName>
</protein>
<keyword evidence="3" id="KW-1015">Disulfide bond</keyword>
<dbReference type="InterPro" id="IPR008979">
    <property type="entry name" value="Galactose-bd-like_sf"/>
</dbReference>
<organism evidence="6 7">
    <name type="scientific">Zoarces viviparus</name>
    <name type="common">Viviparous eelpout</name>
    <name type="synonym">Blennius viviparus</name>
    <dbReference type="NCBI Taxonomy" id="48416"/>
    <lineage>
        <taxon>Eukaryota</taxon>
        <taxon>Metazoa</taxon>
        <taxon>Chordata</taxon>
        <taxon>Craniata</taxon>
        <taxon>Vertebrata</taxon>
        <taxon>Euteleostomi</taxon>
        <taxon>Actinopterygii</taxon>
        <taxon>Neopterygii</taxon>
        <taxon>Teleostei</taxon>
        <taxon>Neoteleostei</taxon>
        <taxon>Acanthomorphata</taxon>
        <taxon>Eupercaria</taxon>
        <taxon>Perciformes</taxon>
        <taxon>Cottioidei</taxon>
        <taxon>Zoarcales</taxon>
        <taxon>Zoarcidae</taxon>
        <taxon>Zoarcinae</taxon>
        <taxon>Zoarces</taxon>
    </lineage>
</organism>
<dbReference type="PANTHER" id="PTHR45912">
    <property type="entry name" value="CILIA- AND FLAGELLA-ASSOCIATED PROTEIN 47"/>
    <property type="match status" value="1"/>
</dbReference>
<dbReference type="Pfam" id="PF22633">
    <property type="entry name" value="F5_F8_type_C_2"/>
    <property type="match status" value="1"/>
</dbReference>
<feature type="domain" description="Calponin-homology (CH)" evidence="4">
    <location>
        <begin position="1"/>
        <end position="99"/>
    </location>
</feature>
<evidence type="ECO:0008006" key="8">
    <source>
        <dbReference type="Google" id="ProtNLM"/>
    </source>
</evidence>
<reference evidence="6 7" key="1">
    <citation type="journal article" date="2024" name="Genome Biol. Evol.">
        <title>Chromosome-level genome assembly of the viviparous eelpout Zoarces viviparus.</title>
        <authorList>
            <person name="Fuhrmann N."/>
            <person name="Brasseur M.V."/>
            <person name="Bakowski C.E."/>
            <person name="Podsiadlowski L."/>
            <person name="Prost S."/>
            <person name="Krehenwinkel H."/>
            <person name="Mayer C."/>
        </authorList>
    </citation>
    <scope>NUCLEOTIDE SEQUENCE [LARGE SCALE GENOMIC DNA]</scope>
    <source>
        <strain evidence="6">NO-MEL_2022_Ind0_liver</strain>
    </source>
</reference>
<dbReference type="GO" id="GO:0046872">
    <property type="term" value="F:metal ion binding"/>
    <property type="evidence" value="ECO:0007669"/>
    <property type="project" value="UniProtKB-KW"/>
</dbReference>
<dbReference type="InterPro" id="IPR006585">
    <property type="entry name" value="FTP1"/>
</dbReference>
<dbReference type="Gene3D" id="2.60.120.260">
    <property type="entry name" value="Galactose-binding domain-like"/>
    <property type="match status" value="1"/>
</dbReference>
<dbReference type="EMBL" id="JBCEZU010000156">
    <property type="protein sequence ID" value="KAK9523705.1"/>
    <property type="molecule type" value="Genomic_DNA"/>
</dbReference>
<keyword evidence="2" id="KW-0106">Calcium</keyword>
<keyword evidence="1" id="KW-0479">Metal-binding</keyword>
<dbReference type="GO" id="GO:0060271">
    <property type="term" value="P:cilium assembly"/>
    <property type="evidence" value="ECO:0007669"/>
    <property type="project" value="TreeGrafter"/>
</dbReference>
<dbReference type="InterPro" id="IPR016187">
    <property type="entry name" value="CTDL_fold"/>
</dbReference>
<accession>A0AAW1ENX9</accession>
<dbReference type="Gene3D" id="3.10.100.10">
    <property type="entry name" value="Mannose-Binding Protein A, subunit A"/>
    <property type="match status" value="1"/>
</dbReference>
<dbReference type="PROSITE" id="PS50041">
    <property type="entry name" value="C_TYPE_LECTIN_2"/>
    <property type="match status" value="1"/>
</dbReference>
<evidence type="ECO:0000256" key="2">
    <source>
        <dbReference type="ARBA" id="ARBA00022837"/>
    </source>
</evidence>
<dbReference type="PANTHER" id="PTHR45912:SF3">
    <property type="entry name" value="CILIA- AND FLAGELLA-ASSOCIATED PROTEIN 47"/>
    <property type="match status" value="1"/>
</dbReference>
<sequence length="1487" mass="163070">MAQRGVPSARWIVDFDLDLTDGLVLAALLAAHCPHLICSHFHRMYSTTSSLDQIMHNNIIVAQALTALCLNLDVQPTDLSDPNPVQMLILCVHLYERLPQYLPLRTITLSGGLHSTFSKQVRLKNPSSKPIKYQVLLLGEDVCLFSLPGGSAVTIPPKASAELTVQFSCSVMQPMEAALLLIPSSPFGLCGTTLAFNLKTRVSHITPTNTVKCKSPCYQLKVIQVPITNLFNKEATFRVVLVESPLNPLDPKKKGDGLFQPASSEANMKMMTPDRSCGEEMEGKCLDVNGEDTEFLSAVRSVCLKSGQEDTLNINYLPFCPSTKYCSVLLVCLQVGYMVYMVKATAELPLPSPFTARPSSNIVSIPCNSEPAVCVTVLSLQCKYSMSADERRRRKLTVSLHSTVRAATAGQARQTSGTFVKHQAQLLRDVHHSKGVKYSVEVSLPQYFALPSNVTIPIKEDSHISWENPADCGCVDIPVRFQVDSVGQFTCQVVLRSWCDTRVYVLEALVTSQGGSVHLDFSSPAHRSLTQDIPLHNETHQDWKIQAAVCGEGFSGPKTLDVLAGTRACYPLTFQPSAQRIVMGKLSLHNDCDGTDYVFTLKGVGEPPLPVDHVVLQCSVGQTTHTQITVPNYSQNKLTLKVVTDLSVVGGPPSLEINPGHSALYTLAEVFSLEIICEPAAPIKVIDVQCAAQSSVSTKIAVKNPQGEPLMLGVYLEGDELSGADRVSIPPRDTLTYKVIFSPGRVGKSTGSVVFQSELLGEFWYQLALYATPPPVIELPQACCQMGKWTSQTIPLVNPTAETLELIVANSNPRRYSLDMESGNTLIVEPHSSTQLGVRFSPSSIGEGNHASKIPFTCPQLQDSCVLMSGRGLVPESLPAVLSITLADEDPRRAPDCHQITADKEVFSLPLSHTEGIQLCEGASFNVPVVFAPKSMELQQAWLCITMKPSSSTFSADNVRSEQERPPICWIYPIHGIPMESPVDNSPLGALHSEAGCQLERKVDVLLTGCVPGNGDRKGQEVTRAMAEDFLCTVRSDGKSERSEVEDVLSATIEVARRDPETGIVTLTLNLVYAPLRPCRSSAVLAVRCVSGGIWEFPITLISTEPQADYVILTEATELGKTSAVGFRQTSTTRCALLASDSCTHTARLTIQAADMQWTYEITCRNERPSFLCGLRCPRQQMSQANGSLQRVCSAARVTSLPNVAPSGTASQSSTYDNRIASLAIDGNNKTNAYARFCTHTALDTGQSPWWSLQLPVMYRISSVSITNRNDYHQRINNAKILIGNSPENNGNNNPSCAVITSIPSGSTRTFDCGGMIGRFVNVYLDDPQGILAICELEVYGELVDTYLVMGRSVVVVEKKLCWSDALFYCRDFYWDLLSIHSEEEQREVEEVMRNASLHLTKHVWLGLRRYLMVGTWTWMTGASVDYSYWETKSIWQMTSPCGGIDTDGSFHWRDLPCGDHLHFICLADFPEDNKRVTFFSSTRPSV</sequence>
<dbReference type="Pfam" id="PF26579">
    <property type="entry name" value="Ig_CFAP47"/>
    <property type="match status" value="1"/>
</dbReference>
<dbReference type="InterPro" id="IPR001715">
    <property type="entry name" value="CH_dom"/>
</dbReference>
<dbReference type="Pfam" id="PF00059">
    <property type="entry name" value="Lectin_C"/>
    <property type="match status" value="1"/>
</dbReference>
<name>A0AAW1ENX9_ZOAVI</name>
<dbReference type="SUPFAM" id="SSF47576">
    <property type="entry name" value="Calponin-homology domain, CH-domain"/>
    <property type="match status" value="1"/>
</dbReference>
<evidence type="ECO:0000313" key="6">
    <source>
        <dbReference type="EMBL" id="KAK9523705.1"/>
    </source>
</evidence>
<dbReference type="InterPro" id="IPR001304">
    <property type="entry name" value="C-type_lectin-like"/>
</dbReference>
<feature type="domain" description="C-type lectin" evidence="5">
    <location>
        <begin position="1349"/>
        <end position="1467"/>
    </location>
</feature>
<dbReference type="PROSITE" id="PS00615">
    <property type="entry name" value="C_TYPE_LECTIN_1"/>
    <property type="match status" value="1"/>
</dbReference>
<evidence type="ECO:0000256" key="1">
    <source>
        <dbReference type="ARBA" id="ARBA00022723"/>
    </source>
</evidence>
<dbReference type="InterPro" id="IPR058952">
    <property type="entry name" value="Ig_CFAP47"/>
</dbReference>
<dbReference type="SUPFAM" id="SSF56436">
    <property type="entry name" value="C-type lectin-like"/>
    <property type="match status" value="1"/>
</dbReference>
<comment type="caution">
    <text evidence="6">The sequence shown here is derived from an EMBL/GenBank/DDBJ whole genome shotgun (WGS) entry which is preliminary data.</text>
</comment>
<gene>
    <name evidence="6" type="ORF">VZT92_017608</name>
</gene>
<dbReference type="InterPro" id="IPR016186">
    <property type="entry name" value="C-type_lectin-like/link_sf"/>
</dbReference>
<evidence type="ECO:0000259" key="4">
    <source>
        <dbReference type="PROSITE" id="PS50021"/>
    </source>
</evidence>
<evidence type="ECO:0000259" key="5">
    <source>
        <dbReference type="PROSITE" id="PS50041"/>
    </source>
</evidence>
<dbReference type="Proteomes" id="UP001488805">
    <property type="component" value="Unassembled WGS sequence"/>
</dbReference>
<dbReference type="SUPFAM" id="SSF49785">
    <property type="entry name" value="Galactose-binding domain-like"/>
    <property type="match status" value="1"/>
</dbReference>
<dbReference type="InterPro" id="IPR018378">
    <property type="entry name" value="C-type_lectin_CS"/>
</dbReference>
<dbReference type="SMART" id="SM00607">
    <property type="entry name" value="FTP"/>
    <property type="match status" value="1"/>
</dbReference>
<dbReference type="CDD" id="cd00037">
    <property type="entry name" value="CLECT"/>
    <property type="match status" value="1"/>
</dbReference>
<keyword evidence="7" id="KW-1185">Reference proteome</keyword>
<dbReference type="PROSITE" id="PS50021">
    <property type="entry name" value="CH"/>
    <property type="match status" value="1"/>
</dbReference>
<dbReference type="GO" id="GO:0005929">
    <property type="term" value="C:cilium"/>
    <property type="evidence" value="ECO:0007669"/>
    <property type="project" value="TreeGrafter"/>
</dbReference>
<dbReference type="Gene3D" id="1.10.418.10">
    <property type="entry name" value="Calponin-like domain"/>
    <property type="match status" value="1"/>
</dbReference>
<dbReference type="SMART" id="SM00034">
    <property type="entry name" value="CLECT"/>
    <property type="match status" value="1"/>
</dbReference>
<evidence type="ECO:0000313" key="7">
    <source>
        <dbReference type="Proteomes" id="UP001488805"/>
    </source>
</evidence>
<proteinExistence type="predicted"/>
<evidence type="ECO:0000256" key="3">
    <source>
        <dbReference type="ARBA" id="ARBA00023157"/>
    </source>
</evidence>
<dbReference type="InterPro" id="IPR036872">
    <property type="entry name" value="CH_dom_sf"/>
</dbReference>